<keyword evidence="2" id="KW-1185">Reference proteome</keyword>
<gene>
    <name evidence="1" type="ORF">L544_3156</name>
</gene>
<organism evidence="1 2">
    <name type="scientific">Bordetella hinzii OH87 BAL007II</name>
    <dbReference type="NCBI Taxonomy" id="1331262"/>
    <lineage>
        <taxon>Bacteria</taxon>
        <taxon>Pseudomonadati</taxon>
        <taxon>Pseudomonadota</taxon>
        <taxon>Betaproteobacteria</taxon>
        <taxon>Burkholderiales</taxon>
        <taxon>Alcaligenaceae</taxon>
        <taxon>Bordetella</taxon>
    </lineage>
</organism>
<reference evidence="1 2" key="1">
    <citation type="submission" date="2014-03" db="EMBL/GenBank/DDBJ databases">
        <title>Genome sequence of Bordetella hinzii.</title>
        <authorList>
            <person name="Register K."/>
            <person name="Harvill E."/>
            <person name="Goodfield L.L."/>
            <person name="Ivanov Y.V."/>
            <person name="Meyer J.A."/>
            <person name="Muse S.J."/>
            <person name="Jacobs N."/>
            <person name="Bendor L."/>
            <person name="Smallridge W.E."/>
            <person name="Brinkac L.M."/>
            <person name="Sanka R."/>
            <person name="Kim M."/>
            <person name="Losada L."/>
        </authorList>
    </citation>
    <scope>NUCLEOTIDE SEQUENCE [LARGE SCALE GENOMIC DNA]</scope>
    <source>
        <strain evidence="1 2">OH87 BAL007II</strain>
    </source>
</reference>
<evidence type="ECO:0000313" key="1">
    <source>
        <dbReference type="EMBL" id="KCB26077.1"/>
    </source>
</evidence>
<accession>A0ABR4R6U1</accession>
<name>A0ABR4R6U1_9BORD</name>
<dbReference type="EMBL" id="JHEM01000002">
    <property type="protein sequence ID" value="KCB26077.1"/>
    <property type="molecule type" value="Genomic_DNA"/>
</dbReference>
<proteinExistence type="predicted"/>
<sequence>MGGTAPEKAWDLPNLATYRSLSEAEAGSQEIFSKINGVRFNGEPEFAHATA</sequence>
<dbReference type="Proteomes" id="UP000025748">
    <property type="component" value="Unassembled WGS sequence"/>
</dbReference>
<evidence type="ECO:0000313" key="2">
    <source>
        <dbReference type="Proteomes" id="UP000025748"/>
    </source>
</evidence>
<protein>
    <submittedName>
        <fullName evidence="1">N-acetyltransferase YedL</fullName>
    </submittedName>
</protein>
<comment type="caution">
    <text evidence="1">The sequence shown here is derived from an EMBL/GenBank/DDBJ whole genome shotgun (WGS) entry which is preliminary data.</text>
</comment>